<accession>A0ACB8BS26</accession>
<gene>
    <name evidence="1" type="ORF">BV22DRAFT_1030922</name>
</gene>
<reference evidence="1" key="1">
    <citation type="journal article" date="2021" name="New Phytol.">
        <title>Evolutionary innovations through gain and loss of genes in the ectomycorrhizal Boletales.</title>
        <authorList>
            <person name="Wu G."/>
            <person name="Miyauchi S."/>
            <person name="Morin E."/>
            <person name="Kuo A."/>
            <person name="Drula E."/>
            <person name="Varga T."/>
            <person name="Kohler A."/>
            <person name="Feng B."/>
            <person name="Cao Y."/>
            <person name="Lipzen A."/>
            <person name="Daum C."/>
            <person name="Hundley H."/>
            <person name="Pangilinan J."/>
            <person name="Johnson J."/>
            <person name="Barry K."/>
            <person name="LaButti K."/>
            <person name="Ng V."/>
            <person name="Ahrendt S."/>
            <person name="Min B."/>
            <person name="Choi I.G."/>
            <person name="Park H."/>
            <person name="Plett J.M."/>
            <person name="Magnuson J."/>
            <person name="Spatafora J.W."/>
            <person name="Nagy L.G."/>
            <person name="Henrissat B."/>
            <person name="Grigoriev I.V."/>
            <person name="Yang Z.L."/>
            <person name="Xu J."/>
            <person name="Martin F.M."/>
        </authorList>
    </citation>
    <scope>NUCLEOTIDE SEQUENCE</scope>
    <source>
        <strain evidence="1">KUC20120723A-06</strain>
    </source>
</reference>
<evidence type="ECO:0000313" key="1">
    <source>
        <dbReference type="EMBL" id="KAH7928267.1"/>
    </source>
</evidence>
<comment type="caution">
    <text evidence="1">The sequence shown here is derived from an EMBL/GenBank/DDBJ whole genome shotgun (WGS) entry which is preliminary data.</text>
</comment>
<organism evidence="1 2">
    <name type="scientific">Leucogyrophana mollusca</name>
    <dbReference type="NCBI Taxonomy" id="85980"/>
    <lineage>
        <taxon>Eukaryota</taxon>
        <taxon>Fungi</taxon>
        <taxon>Dikarya</taxon>
        <taxon>Basidiomycota</taxon>
        <taxon>Agaricomycotina</taxon>
        <taxon>Agaricomycetes</taxon>
        <taxon>Agaricomycetidae</taxon>
        <taxon>Boletales</taxon>
        <taxon>Boletales incertae sedis</taxon>
        <taxon>Leucogyrophana</taxon>
    </lineage>
</organism>
<protein>
    <submittedName>
        <fullName evidence="1">Uncharacterized protein</fullName>
    </submittedName>
</protein>
<name>A0ACB8BS26_9AGAM</name>
<evidence type="ECO:0000313" key="2">
    <source>
        <dbReference type="Proteomes" id="UP000790709"/>
    </source>
</evidence>
<keyword evidence="2" id="KW-1185">Reference proteome</keyword>
<proteinExistence type="predicted"/>
<sequence>METYDDWTNLLPFFSGFMNPSDSQQPEDDTHAPVSASPSPPPITPVYRSVSFESSIIPPQHDAENTFFVSTAFPSGSIISPCPPDLILLSSDSVYFYVHRSVLEGASDNAFNLSHISFPSSSDGSADPVITVPESSMILTVVLLTVYGLSSSRYSPSLEDLSAAVESLDANSLPLTQFISPLTPLLLAYAPGRALEVYTLAARYNLDELAVAASGYLLSLNLSSLTDEMAEQIGPIYLRRLFMLHFERLEALKRILMPPPHPHPATPACQFGDQSKLTRAWTLATAYLAWDSRVGSYIGPSAHRRSHV</sequence>
<dbReference type="Proteomes" id="UP000790709">
    <property type="component" value="Unassembled WGS sequence"/>
</dbReference>
<dbReference type="EMBL" id="MU266355">
    <property type="protein sequence ID" value="KAH7928267.1"/>
    <property type="molecule type" value="Genomic_DNA"/>
</dbReference>